<feature type="region of interest" description="Disordered" evidence="1">
    <location>
        <begin position="163"/>
        <end position="182"/>
    </location>
</feature>
<dbReference type="Pfam" id="PF09791">
    <property type="entry name" value="Oxidored-like"/>
    <property type="match status" value="1"/>
</dbReference>
<feature type="compositionally biased region" description="Basic and acidic residues" evidence="1">
    <location>
        <begin position="163"/>
        <end position="179"/>
    </location>
</feature>
<dbReference type="KEGG" id="cten:18247800"/>
<feature type="domain" description="Oxidoreductase-like" evidence="2">
    <location>
        <begin position="89"/>
        <end position="132"/>
    </location>
</feature>
<evidence type="ECO:0000313" key="4">
    <source>
        <dbReference type="Proteomes" id="UP000000707"/>
    </source>
</evidence>
<dbReference type="InterPro" id="IPR039251">
    <property type="entry name" value="OXLD1"/>
</dbReference>
<feature type="region of interest" description="Disordered" evidence="1">
    <location>
        <begin position="73"/>
        <end position="95"/>
    </location>
</feature>
<dbReference type="EMBL" id="GL996527">
    <property type="protein sequence ID" value="EGV61831.1"/>
    <property type="molecule type" value="Genomic_DNA"/>
</dbReference>
<evidence type="ECO:0000313" key="3">
    <source>
        <dbReference type="EMBL" id="EGV61831.1"/>
    </source>
</evidence>
<evidence type="ECO:0000259" key="2">
    <source>
        <dbReference type="Pfam" id="PF09791"/>
    </source>
</evidence>
<evidence type="ECO:0000256" key="1">
    <source>
        <dbReference type="SAM" id="MobiDB-lite"/>
    </source>
</evidence>
<name>G3B974_CANTC</name>
<proteinExistence type="predicted"/>
<dbReference type="PANTHER" id="PTHR21193">
    <property type="entry name" value="OXIDOREDUCTASE-LIKE DOMAIN-CONTAINING PROTEIN 1"/>
    <property type="match status" value="1"/>
</dbReference>
<dbReference type="HOGENOM" id="CLU_062297_1_1_1"/>
<dbReference type="InterPro" id="IPR019180">
    <property type="entry name" value="Oxidoreductase-like_N"/>
</dbReference>
<protein>
    <recommendedName>
        <fullName evidence="2">Oxidoreductase-like domain-containing protein</fullName>
    </recommendedName>
</protein>
<organism evidence="4">
    <name type="scientific">Candida tenuis (strain ATCC 10573 / BCRC 21748 / CBS 615 / JCM 9827 / NBRC 10315 / NRRL Y-1498 / VKM Y-70)</name>
    <name type="common">Yeast</name>
    <name type="synonym">Yamadazyma tenuis</name>
    <dbReference type="NCBI Taxonomy" id="590646"/>
    <lineage>
        <taxon>Eukaryota</taxon>
        <taxon>Fungi</taxon>
        <taxon>Dikarya</taxon>
        <taxon>Ascomycota</taxon>
        <taxon>Saccharomycotina</taxon>
        <taxon>Pichiomycetes</taxon>
        <taxon>Debaryomycetaceae</taxon>
        <taxon>Yamadazyma</taxon>
    </lineage>
</organism>
<dbReference type="OrthoDB" id="10064411at2759"/>
<keyword evidence="4" id="KW-1185">Reference proteome</keyword>
<sequence length="212" mass="24385">MLRRFMSTKYKFYDLVVATPTRPQQPIEASLMKAKDLRKLRAATKVTFEGKYTLDESPQERIEKIFGGRIRGDTRTSSSRLTRGQPRNIAGVMVPDKPPEPDNCCMSGCINCVWEMYRDDVKEWNEKRFEAAAKINEQGGDFIWPHDFHPPVQHLGESHIPEEFKEQKKDGSAEGRDDDTWSNVPVAIRVFAEAEKKIKARKKQREAGDEGR</sequence>
<gene>
    <name evidence="3" type="ORF">CANTEDRAFT_115274</name>
</gene>
<accession>G3B974</accession>
<dbReference type="RefSeq" id="XP_006688001.1">
    <property type="nucleotide sequence ID" value="XM_006687938.1"/>
</dbReference>
<dbReference type="PANTHER" id="PTHR21193:SF3">
    <property type="entry name" value="OXIDOREDUCTASE-LIKE DOMAIN-CONTAINING PROTEIN 1"/>
    <property type="match status" value="1"/>
</dbReference>
<dbReference type="Proteomes" id="UP000000707">
    <property type="component" value="Unassembled WGS sequence"/>
</dbReference>
<reference evidence="3 4" key="1">
    <citation type="journal article" date="2011" name="Proc. Natl. Acad. Sci. U.S.A.">
        <title>Comparative genomics of xylose-fermenting fungi for enhanced biofuel production.</title>
        <authorList>
            <person name="Wohlbach D.J."/>
            <person name="Kuo A."/>
            <person name="Sato T.K."/>
            <person name="Potts K.M."/>
            <person name="Salamov A.A."/>
            <person name="LaButti K.M."/>
            <person name="Sun H."/>
            <person name="Clum A."/>
            <person name="Pangilinan J.L."/>
            <person name="Lindquist E.A."/>
            <person name="Lucas S."/>
            <person name="Lapidus A."/>
            <person name="Jin M."/>
            <person name="Gunawan C."/>
            <person name="Balan V."/>
            <person name="Dale B.E."/>
            <person name="Jeffries T.W."/>
            <person name="Zinkel R."/>
            <person name="Barry K.W."/>
            <person name="Grigoriev I.V."/>
            <person name="Gasch A.P."/>
        </authorList>
    </citation>
    <scope>NUCLEOTIDE SEQUENCE [LARGE SCALE GENOMIC DNA]</scope>
    <source>
        <strain evidence="4">ATCC 10573 / BCRC 21748 / CBS 615 / JCM 9827 / NBRC 10315 / NRRL Y-1498 / VKM Y-70</strain>
    </source>
</reference>
<dbReference type="eggNOG" id="KOG4690">
    <property type="taxonomic scope" value="Eukaryota"/>
</dbReference>
<dbReference type="AlphaFoldDB" id="G3B974"/>
<dbReference type="GeneID" id="18247800"/>
<dbReference type="GO" id="GO:0005739">
    <property type="term" value="C:mitochondrion"/>
    <property type="evidence" value="ECO:0007669"/>
    <property type="project" value="TreeGrafter"/>
</dbReference>
<dbReference type="STRING" id="590646.G3B974"/>